<evidence type="ECO:0000259" key="7">
    <source>
        <dbReference type="Pfam" id="PF04083"/>
    </source>
</evidence>
<name>A0A7M7JRA5_VARDE</name>
<keyword evidence="4" id="KW-0442">Lipid degradation</keyword>
<evidence type="ECO:0000256" key="5">
    <source>
        <dbReference type="ARBA" id="ARBA00023098"/>
    </source>
</evidence>
<dbReference type="OMA" id="CEICANM"/>
<sequence>MIRVSLLVFVILTPDNMTRSGSLKLLNTVRDVTKTVSNQLKSTIDKTVDRLSEVTSQDPDVSSILKGPGEYVRSYGYDYHEFNVTTKDGVILSVFRVRNPRVYNNRSIPVIMQHGVVSSGFDFIANPPHQGPGFFLANMGYDVYLPNTRGNKFSSCSESTHKHFYYSSFMEMAEYDLPAIIDAILSRTGFTKLHIIGHSRGTTVTFAMLASKPEYNKKIRLFTALAPVVYPDLSPAWSILQSIMHELKGVMDCIGYSRNRIFDSSKVNDLSFGLMNPLVCSIGGGVLCSAMLNVGMNPKLLRNVEHPRLNSSRARVYAVNTPAGSTVQDFVHFFQVIQTEKFAKFDYDDKPACYPVDKTNQIVYGQSTPPEYKLENINVPLVVFHSKDDTFAGPDGVAKLRQKVGKLVVNGGWYYIEKSKWLHLDYLWAMDAVQLVYLNVLRHLRESDKLEDGHVRDLDELFALYQTDTKNYISLI</sequence>
<dbReference type="Gene3D" id="3.40.50.1820">
    <property type="entry name" value="alpha/beta hydrolase"/>
    <property type="match status" value="1"/>
</dbReference>
<keyword evidence="3" id="KW-0378">Hydrolase</keyword>
<dbReference type="OrthoDB" id="7958685at2759"/>
<dbReference type="SUPFAM" id="SSF53474">
    <property type="entry name" value="alpha/beta-Hydrolases"/>
    <property type="match status" value="1"/>
</dbReference>
<evidence type="ECO:0000256" key="2">
    <source>
        <dbReference type="ARBA" id="ARBA00022729"/>
    </source>
</evidence>
<keyword evidence="6" id="KW-0325">Glycoprotein</keyword>
<dbReference type="EnsemblMetazoa" id="XM_022794253">
    <property type="protein sequence ID" value="XP_022649988"/>
    <property type="gene ID" value="LOC111245642"/>
</dbReference>
<dbReference type="Pfam" id="PF04083">
    <property type="entry name" value="Abhydro_lipase"/>
    <property type="match status" value="1"/>
</dbReference>
<organism evidence="8 9">
    <name type="scientific">Varroa destructor</name>
    <name type="common">Honeybee mite</name>
    <dbReference type="NCBI Taxonomy" id="109461"/>
    <lineage>
        <taxon>Eukaryota</taxon>
        <taxon>Metazoa</taxon>
        <taxon>Ecdysozoa</taxon>
        <taxon>Arthropoda</taxon>
        <taxon>Chelicerata</taxon>
        <taxon>Arachnida</taxon>
        <taxon>Acari</taxon>
        <taxon>Parasitiformes</taxon>
        <taxon>Mesostigmata</taxon>
        <taxon>Gamasina</taxon>
        <taxon>Dermanyssoidea</taxon>
        <taxon>Varroidae</taxon>
        <taxon>Varroa</taxon>
    </lineage>
</organism>
<dbReference type="InterPro" id="IPR006693">
    <property type="entry name" value="AB_hydrolase_lipase"/>
</dbReference>
<dbReference type="KEGG" id="vde:111245642"/>
<feature type="domain" description="Partial AB-hydrolase lipase" evidence="7">
    <location>
        <begin position="70"/>
        <end position="126"/>
    </location>
</feature>
<protein>
    <recommendedName>
        <fullName evidence="7">Partial AB-hydrolase lipase domain-containing protein</fullName>
    </recommendedName>
</protein>
<keyword evidence="2" id="KW-0732">Signal</keyword>
<dbReference type="RefSeq" id="XP_022649988.1">
    <property type="nucleotide sequence ID" value="XM_022794253.1"/>
</dbReference>
<dbReference type="GO" id="GO:0016042">
    <property type="term" value="P:lipid catabolic process"/>
    <property type="evidence" value="ECO:0007669"/>
    <property type="project" value="UniProtKB-KW"/>
</dbReference>
<dbReference type="PANTHER" id="PTHR11005">
    <property type="entry name" value="LYSOSOMAL ACID LIPASE-RELATED"/>
    <property type="match status" value="1"/>
</dbReference>
<dbReference type="FunFam" id="3.40.50.1820:FF:000057">
    <property type="entry name" value="Lipase"/>
    <property type="match status" value="1"/>
</dbReference>
<keyword evidence="9" id="KW-1185">Reference proteome</keyword>
<accession>A0A7M7JRA5</accession>
<evidence type="ECO:0000313" key="9">
    <source>
        <dbReference type="Proteomes" id="UP000594260"/>
    </source>
</evidence>
<dbReference type="InterPro" id="IPR029058">
    <property type="entry name" value="AB_hydrolase_fold"/>
</dbReference>
<dbReference type="InParanoid" id="A0A7M7JRA5"/>
<dbReference type="AlphaFoldDB" id="A0A7M7JRA5"/>
<comment type="similarity">
    <text evidence="1">Belongs to the AB hydrolase superfamily. Lipase family.</text>
</comment>
<keyword evidence="5" id="KW-0443">Lipid metabolism</keyword>
<evidence type="ECO:0000313" key="8">
    <source>
        <dbReference type="EnsemblMetazoa" id="XP_022649988"/>
    </source>
</evidence>
<evidence type="ECO:0000256" key="4">
    <source>
        <dbReference type="ARBA" id="ARBA00022963"/>
    </source>
</evidence>
<evidence type="ECO:0000256" key="1">
    <source>
        <dbReference type="ARBA" id="ARBA00010701"/>
    </source>
</evidence>
<dbReference type="GO" id="GO:0016787">
    <property type="term" value="F:hydrolase activity"/>
    <property type="evidence" value="ECO:0007669"/>
    <property type="project" value="UniProtKB-KW"/>
</dbReference>
<evidence type="ECO:0000256" key="6">
    <source>
        <dbReference type="ARBA" id="ARBA00023180"/>
    </source>
</evidence>
<reference evidence="8" key="1">
    <citation type="submission" date="2021-01" db="UniProtKB">
        <authorList>
            <consortium name="EnsemblMetazoa"/>
        </authorList>
    </citation>
    <scope>IDENTIFICATION</scope>
</reference>
<dbReference type="Proteomes" id="UP000594260">
    <property type="component" value="Unplaced"/>
</dbReference>
<proteinExistence type="inferred from homology"/>
<dbReference type="GeneID" id="111245642"/>
<evidence type="ECO:0000256" key="3">
    <source>
        <dbReference type="ARBA" id="ARBA00022801"/>
    </source>
</evidence>